<dbReference type="Proteomes" id="UP001184833">
    <property type="component" value="Unassembled WGS sequence"/>
</dbReference>
<evidence type="ECO:0000313" key="2">
    <source>
        <dbReference type="Proteomes" id="UP001184833"/>
    </source>
</evidence>
<accession>A0ACC6J2D0</accession>
<sequence>MDKQHEFIQKLTKETIRKQIIWSDKLSDKLNLPNEERAISKLYITEIQGKKFRLYEFQYKLYTDLYEWLWNQRVRLELIDNNDIRIYEFDYNYSLNDLFDAVTRTTSGIDDFIDDFLK</sequence>
<evidence type="ECO:0000313" key="1">
    <source>
        <dbReference type="EMBL" id="MDR6457191.1"/>
    </source>
</evidence>
<proteinExistence type="predicted"/>
<gene>
    <name evidence="1" type="ORF">J2786_000284</name>
</gene>
<organism evidence="1 2">
    <name type="scientific">Chryseobacterium vietnamense</name>
    <dbReference type="NCBI Taxonomy" id="866785"/>
    <lineage>
        <taxon>Bacteria</taxon>
        <taxon>Pseudomonadati</taxon>
        <taxon>Bacteroidota</taxon>
        <taxon>Flavobacteriia</taxon>
        <taxon>Flavobacteriales</taxon>
        <taxon>Weeksellaceae</taxon>
        <taxon>Chryseobacterium group</taxon>
        <taxon>Chryseobacterium</taxon>
    </lineage>
</organism>
<reference evidence="1" key="1">
    <citation type="submission" date="2023-07" db="EMBL/GenBank/DDBJ databases">
        <title>Sorghum-associated microbial communities from plants grown in Nebraska, USA.</title>
        <authorList>
            <person name="Schachtman D."/>
        </authorList>
    </citation>
    <scope>NUCLEOTIDE SEQUENCE</scope>
    <source>
        <strain evidence="1">DS2329</strain>
    </source>
</reference>
<protein>
    <submittedName>
        <fullName evidence="1">Uncharacterized protein</fullName>
    </submittedName>
</protein>
<keyword evidence="2" id="KW-1185">Reference proteome</keyword>
<dbReference type="EMBL" id="JAVDQX010000001">
    <property type="protein sequence ID" value="MDR6457191.1"/>
    <property type="molecule type" value="Genomic_DNA"/>
</dbReference>
<comment type="caution">
    <text evidence="1">The sequence shown here is derived from an EMBL/GenBank/DDBJ whole genome shotgun (WGS) entry which is preliminary data.</text>
</comment>
<name>A0ACC6J2D0_9FLAO</name>